<dbReference type="GO" id="GO:0015347">
    <property type="term" value="F:sodium-independent organic anion transmembrane transporter activity"/>
    <property type="evidence" value="ECO:0007669"/>
    <property type="project" value="TreeGrafter"/>
</dbReference>
<dbReference type="GO" id="GO:0016323">
    <property type="term" value="C:basolateral plasma membrane"/>
    <property type="evidence" value="ECO:0007669"/>
    <property type="project" value="TreeGrafter"/>
</dbReference>
<evidence type="ECO:0000256" key="2">
    <source>
        <dbReference type="SAM" id="Phobius"/>
    </source>
</evidence>
<sequence length="229" mass="25978">MAKSTFHWSCNGGQNSGPSTGPHHIQLERQGQRSCGFCLLFSLLDFLTLSMFPNKLLPLHDNDGQVPLSINRVNKSAYSHASGFLGSLERIVSNKMVIYNALASMCLHTVDINFGSIRASYLQTVFYIPSSMDFLTSIQHRFITDFLRVPSAALVLILTGYLIKKYRPMAPKLARWNIIATILAICIIFITVMIKCQRTRLYASYNNRWLHNVLLTLPCWLQSFPRCQT</sequence>
<evidence type="ECO:0000313" key="3">
    <source>
        <dbReference type="EMBL" id="CAG6727878.1"/>
    </source>
</evidence>
<evidence type="ECO:0000256" key="1">
    <source>
        <dbReference type="SAM" id="MobiDB-lite"/>
    </source>
</evidence>
<protein>
    <submittedName>
        <fullName evidence="3">Uncharacterized protein</fullName>
    </submittedName>
</protein>
<keyword evidence="2" id="KW-0472">Membrane</keyword>
<dbReference type="EMBL" id="HBUF01374938">
    <property type="protein sequence ID" value="CAG6727878.1"/>
    <property type="molecule type" value="Transcribed_RNA"/>
</dbReference>
<reference evidence="3" key="1">
    <citation type="submission" date="2021-05" db="EMBL/GenBank/DDBJ databases">
        <authorList>
            <person name="Alioto T."/>
            <person name="Alioto T."/>
            <person name="Gomez Garrido J."/>
        </authorList>
    </citation>
    <scope>NUCLEOTIDE SEQUENCE</scope>
</reference>
<keyword evidence="2" id="KW-1133">Transmembrane helix</keyword>
<feature type="region of interest" description="Disordered" evidence="1">
    <location>
        <begin position="1"/>
        <end position="24"/>
    </location>
</feature>
<organism evidence="3">
    <name type="scientific">Cacopsylla melanoneura</name>
    <dbReference type="NCBI Taxonomy" id="428564"/>
    <lineage>
        <taxon>Eukaryota</taxon>
        <taxon>Metazoa</taxon>
        <taxon>Ecdysozoa</taxon>
        <taxon>Arthropoda</taxon>
        <taxon>Hexapoda</taxon>
        <taxon>Insecta</taxon>
        <taxon>Pterygota</taxon>
        <taxon>Neoptera</taxon>
        <taxon>Paraneoptera</taxon>
        <taxon>Hemiptera</taxon>
        <taxon>Sternorrhyncha</taxon>
        <taxon>Psylloidea</taxon>
        <taxon>Psyllidae</taxon>
        <taxon>Psyllinae</taxon>
        <taxon>Cacopsylla</taxon>
    </lineage>
</organism>
<name>A0A8D8YFV5_9HEMI</name>
<feature type="transmembrane region" description="Helical" evidence="2">
    <location>
        <begin position="146"/>
        <end position="163"/>
    </location>
</feature>
<proteinExistence type="predicted"/>
<dbReference type="GO" id="GO:0043252">
    <property type="term" value="P:sodium-independent organic anion transport"/>
    <property type="evidence" value="ECO:0007669"/>
    <property type="project" value="TreeGrafter"/>
</dbReference>
<keyword evidence="2" id="KW-0812">Transmembrane</keyword>
<dbReference type="PANTHER" id="PTHR11388">
    <property type="entry name" value="ORGANIC ANION TRANSPORTER"/>
    <property type="match status" value="1"/>
</dbReference>
<accession>A0A8D8YFV5</accession>
<feature type="transmembrane region" description="Helical" evidence="2">
    <location>
        <begin position="175"/>
        <end position="194"/>
    </location>
</feature>
<dbReference type="InterPro" id="IPR004156">
    <property type="entry name" value="OATP"/>
</dbReference>
<dbReference type="PANTHER" id="PTHR11388:SF158">
    <property type="entry name" value="ORGANIC ANION TRANSPORTING POLYPEPTIDE 33EB"/>
    <property type="match status" value="1"/>
</dbReference>
<feature type="compositionally biased region" description="Polar residues" evidence="1">
    <location>
        <begin position="1"/>
        <end position="19"/>
    </location>
</feature>
<dbReference type="AlphaFoldDB" id="A0A8D8YFV5"/>
<dbReference type="Pfam" id="PF03137">
    <property type="entry name" value="OATP"/>
    <property type="match status" value="1"/>
</dbReference>